<dbReference type="RefSeq" id="WP_037309774.1">
    <property type="nucleotide sequence ID" value="NZ_FOWS01000002.1"/>
</dbReference>
<gene>
    <name evidence="9" type="ORF">MINT15_18410</name>
</gene>
<keyword evidence="5 7" id="KW-0472">Membrane</keyword>
<feature type="transmembrane region" description="Helical" evidence="7">
    <location>
        <begin position="611"/>
        <end position="632"/>
    </location>
</feature>
<evidence type="ECO:0000256" key="6">
    <source>
        <dbReference type="ARBA" id="ARBA00038076"/>
    </source>
</evidence>
<comment type="similarity">
    <text evidence="6">Belongs to the ABC-4 integral membrane protein family.</text>
</comment>
<dbReference type="PANTHER" id="PTHR30572:SF4">
    <property type="entry name" value="ABC TRANSPORTER PERMEASE YTRF"/>
    <property type="match status" value="1"/>
</dbReference>
<organism evidence="9 10">
    <name type="scientific">Saccharomonospora viridis</name>
    <dbReference type="NCBI Taxonomy" id="1852"/>
    <lineage>
        <taxon>Bacteria</taxon>
        <taxon>Bacillati</taxon>
        <taxon>Actinomycetota</taxon>
        <taxon>Actinomycetes</taxon>
        <taxon>Pseudonocardiales</taxon>
        <taxon>Pseudonocardiaceae</taxon>
        <taxon>Saccharomonospora</taxon>
    </lineage>
</organism>
<feature type="transmembrane region" description="Helical" evidence="7">
    <location>
        <begin position="577"/>
        <end position="599"/>
    </location>
</feature>
<evidence type="ECO:0000256" key="1">
    <source>
        <dbReference type="ARBA" id="ARBA00004651"/>
    </source>
</evidence>
<dbReference type="AlphaFoldDB" id="A0A837DAQ7"/>
<keyword evidence="4 7" id="KW-1133">Transmembrane helix</keyword>
<evidence type="ECO:0000256" key="3">
    <source>
        <dbReference type="ARBA" id="ARBA00022692"/>
    </source>
</evidence>
<feature type="transmembrane region" description="Helical" evidence="7">
    <location>
        <begin position="247"/>
        <end position="267"/>
    </location>
</feature>
<feature type="domain" description="ABC3 transporter permease C-terminal" evidence="8">
    <location>
        <begin position="525"/>
        <end position="629"/>
    </location>
</feature>
<evidence type="ECO:0000256" key="7">
    <source>
        <dbReference type="SAM" id="Phobius"/>
    </source>
</evidence>
<dbReference type="GO" id="GO:0022857">
    <property type="term" value="F:transmembrane transporter activity"/>
    <property type="evidence" value="ECO:0007669"/>
    <property type="project" value="TreeGrafter"/>
</dbReference>
<dbReference type="InterPro" id="IPR003838">
    <property type="entry name" value="ABC3_permease_C"/>
</dbReference>
<protein>
    <submittedName>
        <fullName evidence="9">Permease</fullName>
    </submittedName>
</protein>
<accession>A0A837DAQ7</accession>
<dbReference type="OrthoDB" id="3654456at2"/>
<comment type="subcellular location">
    <subcellularLocation>
        <location evidence="1">Cell membrane</location>
        <topology evidence="1">Multi-pass membrane protein</topology>
    </subcellularLocation>
</comment>
<dbReference type="GO" id="GO:0005886">
    <property type="term" value="C:plasma membrane"/>
    <property type="evidence" value="ECO:0007669"/>
    <property type="project" value="UniProtKB-SubCell"/>
</dbReference>
<feature type="transmembrane region" description="Helical" evidence="7">
    <location>
        <begin position="358"/>
        <end position="382"/>
    </location>
</feature>
<comment type="caution">
    <text evidence="9">The sequence shown here is derived from an EMBL/GenBank/DDBJ whole genome shotgun (WGS) entry which is preliminary data.</text>
</comment>
<feature type="transmembrane region" description="Helical" evidence="7">
    <location>
        <begin position="287"/>
        <end position="309"/>
    </location>
</feature>
<evidence type="ECO:0000256" key="5">
    <source>
        <dbReference type="ARBA" id="ARBA00023136"/>
    </source>
</evidence>
<keyword evidence="3 7" id="KW-0812">Transmembrane</keyword>
<dbReference type="InterPro" id="IPR050250">
    <property type="entry name" value="Macrolide_Exporter_MacB"/>
</dbReference>
<dbReference type="EMBL" id="JRZE01000003">
    <property type="protein sequence ID" value="KHF44959.1"/>
    <property type="molecule type" value="Genomic_DNA"/>
</dbReference>
<reference evidence="9 10" key="1">
    <citation type="submission" date="2014-10" db="EMBL/GenBank/DDBJ databases">
        <title>Genome sequence of Micropolyspora internatus JCM3315.</title>
        <authorList>
            <person name="Shin S.-K."/>
            <person name="Yi H."/>
        </authorList>
    </citation>
    <scope>NUCLEOTIDE SEQUENCE [LARGE SCALE GENOMIC DNA]</scope>
    <source>
        <strain evidence="9 10">JCM 3315</strain>
    </source>
</reference>
<dbReference type="Proteomes" id="UP000030848">
    <property type="component" value="Unassembled WGS sequence"/>
</dbReference>
<evidence type="ECO:0000256" key="2">
    <source>
        <dbReference type="ARBA" id="ARBA00022475"/>
    </source>
</evidence>
<evidence type="ECO:0000313" key="9">
    <source>
        <dbReference type="EMBL" id="KHF44959.1"/>
    </source>
</evidence>
<feature type="transmembrane region" description="Helical" evidence="7">
    <location>
        <begin position="30"/>
        <end position="52"/>
    </location>
</feature>
<feature type="transmembrane region" description="Helical" evidence="7">
    <location>
        <begin position="518"/>
        <end position="540"/>
    </location>
</feature>
<dbReference type="Pfam" id="PF02687">
    <property type="entry name" value="FtsX"/>
    <property type="match status" value="2"/>
</dbReference>
<dbReference type="PANTHER" id="PTHR30572">
    <property type="entry name" value="MEMBRANE COMPONENT OF TRANSPORTER-RELATED"/>
    <property type="match status" value="1"/>
</dbReference>
<feature type="transmembrane region" description="Helical" evidence="7">
    <location>
        <begin position="411"/>
        <end position="431"/>
    </location>
</feature>
<sequence length="644" mass="67017">MNAVRDLLLGVRLSFGTGRARGVGLLRTGLTAFGVGLAVAGLLLVFASFHGLSERLERIGARTPIEAKAGEPALGYLAQTSYYRGEELTAVYLEPRREDAPVPPGVDAVPAVGQAVVSPGLAGLLVSDEGALLRPRFADVEIVGTIGAEGVAEPGELWYYLGAEGLDEDHGAELVGGFGAPVGPFEIGPFFTVVLLIAGSILVSPLLVFIATGSRLAGADTERRLSALRLVGADIGQIRRIAAAESLIGAFVGLVLAVGFFFVGRPLVAGADLGGLGMYPQDLVPPWPLVVVVVLATPVITVGSALFGLRNVVVEPYGIVRESEPTRRRGWWRVTLVGVGVLLFLPDVWLGVEPGGTLSALFAGVGSFVLLVGVSVLMPWLVEWVVRRLRGGPPSWQLGVRRLQLDSGTPARVVAGITVVFAGAITVHTLFGGAGGVAVEESNEVHVFAIDEEVERTAIALSDGVPGVTVTGPGRVTLDPAVPDAVEHLRNALAPLGWKVEISREADGAELANTEGTLGAVLGTASTFTLLLAGGNLLVLTSAQVLQRRRAFAALRATGVPGGVLGRSLLWQNCVPMLIGVLLATAVGLGVAGLIARLFDQRFRPDWFTLAGYSAMVVLLVVAVTGASLPVLRAVVRETGLRGE</sequence>
<evidence type="ECO:0000256" key="4">
    <source>
        <dbReference type="ARBA" id="ARBA00022989"/>
    </source>
</evidence>
<evidence type="ECO:0000259" key="8">
    <source>
        <dbReference type="Pfam" id="PF02687"/>
    </source>
</evidence>
<feature type="domain" description="ABC3 transporter permease C-terminal" evidence="8">
    <location>
        <begin position="200"/>
        <end position="310"/>
    </location>
</feature>
<feature type="transmembrane region" description="Helical" evidence="7">
    <location>
        <begin position="330"/>
        <end position="352"/>
    </location>
</feature>
<proteinExistence type="inferred from homology"/>
<evidence type="ECO:0000313" key="10">
    <source>
        <dbReference type="Proteomes" id="UP000030848"/>
    </source>
</evidence>
<name>A0A837DAQ7_9PSEU</name>
<keyword evidence="2" id="KW-1003">Cell membrane</keyword>